<dbReference type="PANTHER" id="PTHR35357">
    <property type="entry name" value="OS02G0537100 PROTEIN"/>
    <property type="match status" value="1"/>
</dbReference>
<sequence>MAVTTMAALLAIVSTSGFLPAAEASIESTCAAAAARDRGVDLPFCVAQFTAYHGAAEADVWGLAKTAALIGVNLADDAKFDAANGKVAPPPSTGAKGKAAVDACARAYDAVGMAFAEAADAVTARRYKPAKDKLAGVAALARRCDAGFVAIRARTPPALAKYGNDCQKMAVIGIAITNLI</sequence>
<comment type="caution">
    <text evidence="6">The sequence shown here is derived from an EMBL/GenBank/DDBJ whole genome shotgun (WGS) entry which is preliminary data.</text>
</comment>
<dbReference type="Pfam" id="PF04043">
    <property type="entry name" value="PMEI"/>
    <property type="match status" value="1"/>
</dbReference>
<evidence type="ECO:0000259" key="5">
    <source>
        <dbReference type="SMART" id="SM00856"/>
    </source>
</evidence>
<evidence type="ECO:0000313" key="6">
    <source>
        <dbReference type="EMBL" id="GJN36053.1"/>
    </source>
</evidence>
<evidence type="ECO:0000313" key="7">
    <source>
        <dbReference type="Proteomes" id="UP001054889"/>
    </source>
</evidence>
<feature type="signal peptide" evidence="4">
    <location>
        <begin position="1"/>
        <end position="24"/>
    </location>
</feature>
<name>A0AAV5FMT4_ELECO</name>
<gene>
    <name evidence="6" type="primary">gb24879</name>
    <name evidence="6" type="ORF">PR202_gb24879</name>
</gene>
<evidence type="ECO:0000256" key="4">
    <source>
        <dbReference type="SAM" id="SignalP"/>
    </source>
</evidence>
<keyword evidence="1 4" id="KW-0732">Signal</keyword>
<dbReference type="Gene3D" id="1.20.140.40">
    <property type="entry name" value="Invertase/pectin methylesterase inhibitor family protein"/>
    <property type="match status" value="1"/>
</dbReference>
<evidence type="ECO:0000256" key="1">
    <source>
        <dbReference type="ARBA" id="ARBA00022729"/>
    </source>
</evidence>
<feature type="chain" id="PRO_5043495590" description="Pectinesterase inhibitor domain-containing protein" evidence="4">
    <location>
        <begin position="25"/>
        <end position="180"/>
    </location>
</feature>
<dbReference type="SUPFAM" id="SSF101148">
    <property type="entry name" value="Plant invertase/pectin methylesterase inhibitor"/>
    <property type="match status" value="1"/>
</dbReference>
<dbReference type="InterPro" id="IPR035513">
    <property type="entry name" value="Invertase/methylesterase_inhib"/>
</dbReference>
<dbReference type="NCBIfam" id="TIGR01614">
    <property type="entry name" value="PME_inhib"/>
    <property type="match status" value="1"/>
</dbReference>
<dbReference type="EMBL" id="BQKI01000088">
    <property type="protein sequence ID" value="GJN36053.1"/>
    <property type="molecule type" value="Genomic_DNA"/>
</dbReference>
<proteinExistence type="inferred from homology"/>
<reference evidence="6" key="1">
    <citation type="journal article" date="2018" name="DNA Res.">
        <title>Multiple hybrid de novo genome assembly of finger millet, an orphan allotetraploid crop.</title>
        <authorList>
            <person name="Hatakeyama M."/>
            <person name="Aluri S."/>
            <person name="Balachadran M.T."/>
            <person name="Sivarajan S.R."/>
            <person name="Patrignani A."/>
            <person name="Gruter S."/>
            <person name="Poveda L."/>
            <person name="Shimizu-Inatsugi R."/>
            <person name="Baeten J."/>
            <person name="Francoijs K.J."/>
            <person name="Nataraja K.N."/>
            <person name="Reddy Y.A.N."/>
            <person name="Phadnis S."/>
            <person name="Ravikumar R.L."/>
            <person name="Schlapbach R."/>
            <person name="Sreeman S.M."/>
            <person name="Shimizu K.K."/>
        </authorList>
    </citation>
    <scope>NUCLEOTIDE SEQUENCE</scope>
</reference>
<dbReference type="InterPro" id="IPR006501">
    <property type="entry name" value="Pectinesterase_inhib_dom"/>
</dbReference>
<dbReference type="AlphaFoldDB" id="A0AAV5FMT4"/>
<accession>A0AAV5FMT4</accession>
<organism evidence="6 7">
    <name type="scientific">Eleusine coracana subsp. coracana</name>
    <dbReference type="NCBI Taxonomy" id="191504"/>
    <lineage>
        <taxon>Eukaryota</taxon>
        <taxon>Viridiplantae</taxon>
        <taxon>Streptophyta</taxon>
        <taxon>Embryophyta</taxon>
        <taxon>Tracheophyta</taxon>
        <taxon>Spermatophyta</taxon>
        <taxon>Magnoliopsida</taxon>
        <taxon>Liliopsida</taxon>
        <taxon>Poales</taxon>
        <taxon>Poaceae</taxon>
        <taxon>PACMAD clade</taxon>
        <taxon>Chloridoideae</taxon>
        <taxon>Cynodonteae</taxon>
        <taxon>Eleusininae</taxon>
        <taxon>Eleusine</taxon>
    </lineage>
</organism>
<evidence type="ECO:0000256" key="2">
    <source>
        <dbReference type="ARBA" id="ARBA00023157"/>
    </source>
</evidence>
<keyword evidence="2" id="KW-1015">Disulfide bond</keyword>
<dbReference type="GO" id="GO:0004857">
    <property type="term" value="F:enzyme inhibitor activity"/>
    <property type="evidence" value="ECO:0007669"/>
    <property type="project" value="InterPro"/>
</dbReference>
<reference evidence="6" key="2">
    <citation type="submission" date="2021-12" db="EMBL/GenBank/DDBJ databases">
        <title>Resequencing data analysis of finger millet.</title>
        <authorList>
            <person name="Hatakeyama M."/>
            <person name="Aluri S."/>
            <person name="Balachadran M.T."/>
            <person name="Sivarajan S.R."/>
            <person name="Poveda L."/>
            <person name="Shimizu-Inatsugi R."/>
            <person name="Schlapbach R."/>
            <person name="Sreeman S.M."/>
            <person name="Shimizu K.K."/>
        </authorList>
    </citation>
    <scope>NUCLEOTIDE SEQUENCE</scope>
</reference>
<dbReference type="PANTHER" id="PTHR35357:SF1">
    <property type="entry name" value="OS05G0149000 PROTEIN"/>
    <property type="match status" value="1"/>
</dbReference>
<dbReference type="SMART" id="SM00856">
    <property type="entry name" value="PMEI"/>
    <property type="match status" value="1"/>
</dbReference>
<keyword evidence="7" id="KW-1185">Reference proteome</keyword>
<protein>
    <recommendedName>
        <fullName evidence="5">Pectinesterase inhibitor domain-containing protein</fullName>
    </recommendedName>
</protein>
<comment type="similarity">
    <text evidence="3">Belongs to the PMEI family.</text>
</comment>
<evidence type="ECO:0000256" key="3">
    <source>
        <dbReference type="ARBA" id="ARBA00038471"/>
    </source>
</evidence>
<feature type="domain" description="Pectinesterase inhibitor" evidence="5">
    <location>
        <begin position="21"/>
        <end position="176"/>
    </location>
</feature>
<dbReference type="Proteomes" id="UP001054889">
    <property type="component" value="Unassembled WGS sequence"/>
</dbReference>